<evidence type="ECO:0000256" key="12">
    <source>
        <dbReference type="SAM" id="MobiDB-lite"/>
    </source>
</evidence>
<dbReference type="SUPFAM" id="SSF50978">
    <property type="entry name" value="WD40 repeat-like"/>
    <property type="match status" value="2"/>
</dbReference>
<dbReference type="InterPro" id="IPR037289">
    <property type="entry name" value="Elp2"/>
</dbReference>
<keyword evidence="8" id="KW-0819">tRNA processing</keyword>
<feature type="repeat" description="WD" evidence="11">
    <location>
        <begin position="430"/>
        <end position="460"/>
    </location>
</feature>
<dbReference type="SMART" id="SM00320">
    <property type="entry name" value="WD40"/>
    <property type="match status" value="11"/>
</dbReference>
<comment type="subcellular location">
    <subcellularLocation>
        <location evidence="2">Cytoplasm</location>
    </subcellularLocation>
    <subcellularLocation>
        <location evidence="1">Nucleus</location>
    </subcellularLocation>
</comment>
<evidence type="ECO:0000256" key="5">
    <source>
        <dbReference type="ARBA" id="ARBA00020267"/>
    </source>
</evidence>
<dbReference type="PANTHER" id="PTHR44111">
    <property type="entry name" value="ELONGATOR COMPLEX PROTEIN 2"/>
    <property type="match status" value="1"/>
</dbReference>
<feature type="repeat" description="WD" evidence="11">
    <location>
        <begin position="143"/>
        <end position="177"/>
    </location>
</feature>
<protein>
    <recommendedName>
        <fullName evidence="5">Elongator complex protein 2</fullName>
    </recommendedName>
</protein>
<accession>A0ABR3ZW96</accession>
<evidence type="ECO:0000256" key="6">
    <source>
        <dbReference type="ARBA" id="ARBA00022490"/>
    </source>
</evidence>
<feature type="repeat" description="WD" evidence="11">
    <location>
        <begin position="92"/>
        <end position="137"/>
    </location>
</feature>
<evidence type="ECO:0000313" key="13">
    <source>
        <dbReference type="EMBL" id="KAL2037005.1"/>
    </source>
</evidence>
<dbReference type="PANTHER" id="PTHR44111:SF1">
    <property type="entry name" value="ELONGATOR COMPLEX PROTEIN 2"/>
    <property type="match status" value="1"/>
</dbReference>
<keyword evidence="9" id="KW-0677">Repeat</keyword>
<keyword evidence="6" id="KW-0963">Cytoplasm</keyword>
<evidence type="ECO:0000256" key="10">
    <source>
        <dbReference type="ARBA" id="ARBA00023242"/>
    </source>
</evidence>
<gene>
    <name evidence="13" type="ORF">N7G274_010290</name>
</gene>
<evidence type="ECO:0000256" key="11">
    <source>
        <dbReference type="PROSITE-ProRule" id="PRU00221"/>
    </source>
</evidence>
<name>A0ABR3ZW96_9LECA</name>
<organism evidence="13 14">
    <name type="scientific">Stereocaulon virgatum</name>
    <dbReference type="NCBI Taxonomy" id="373712"/>
    <lineage>
        <taxon>Eukaryota</taxon>
        <taxon>Fungi</taxon>
        <taxon>Dikarya</taxon>
        <taxon>Ascomycota</taxon>
        <taxon>Pezizomycotina</taxon>
        <taxon>Lecanoromycetes</taxon>
        <taxon>OSLEUM clade</taxon>
        <taxon>Lecanoromycetidae</taxon>
        <taxon>Lecanorales</taxon>
        <taxon>Lecanorineae</taxon>
        <taxon>Stereocaulaceae</taxon>
        <taxon>Stereocaulon</taxon>
    </lineage>
</organism>
<comment type="similarity">
    <text evidence="4">Belongs to the WD repeat ELP2 family.</text>
</comment>
<comment type="pathway">
    <text evidence="3">tRNA modification; 5-methoxycarbonylmethyl-2-thiouridine-tRNA biosynthesis.</text>
</comment>
<comment type="caution">
    <text evidence="13">The sequence shown here is derived from an EMBL/GenBank/DDBJ whole genome shotgun (WGS) entry which is preliminary data.</text>
</comment>
<feature type="region of interest" description="Disordered" evidence="12">
    <location>
        <begin position="1"/>
        <end position="24"/>
    </location>
</feature>
<feature type="repeat" description="WD" evidence="11">
    <location>
        <begin position="241"/>
        <end position="288"/>
    </location>
</feature>
<evidence type="ECO:0000256" key="1">
    <source>
        <dbReference type="ARBA" id="ARBA00004123"/>
    </source>
</evidence>
<dbReference type="PROSITE" id="PS50082">
    <property type="entry name" value="WD_REPEATS_2"/>
    <property type="match status" value="6"/>
</dbReference>
<dbReference type="InterPro" id="IPR020472">
    <property type="entry name" value="WD40_PAC1"/>
</dbReference>
<dbReference type="InterPro" id="IPR036322">
    <property type="entry name" value="WD40_repeat_dom_sf"/>
</dbReference>
<dbReference type="CDD" id="cd00200">
    <property type="entry name" value="WD40"/>
    <property type="match status" value="1"/>
</dbReference>
<evidence type="ECO:0000256" key="4">
    <source>
        <dbReference type="ARBA" id="ARBA00005881"/>
    </source>
</evidence>
<dbReference type="InterPro" id="IPR001680">
    <property type="entry name" value="WD40_rpt"/>
</dbReference>
<dbReference type="PROSITE" id="PS50294">
    <property type="entry name" value="WD_REPEATS_REGION"/>
    <property type="match status" value="3"/>
</dbReference>
<dbReference type="Proteomes" id="UP001590950">
    <property type="component" value="Unassembled WGS sequence"/>
</dbReference>
<evidence type="ECO:0000256" key="8">
    <source>
        <dbReference type="ARBA" id="ARBA00022694"/>
    </source>
</evidence>
<reference evidence="13 14" key="1">
    <citation type="submission" date="2024-09" db="EMBL/GenBank/DDBJ databases">
        <title>Rethinking Asexuality: The Enigmatic Case of Functional Sexual Genes in Lepraria (Stereocaulaceae).</title>
        <authorList>
            <person name="Doellman M."/>
            <person name="Sun Y."/>
            <person name="Barcenas-Pena A."/>
            <person name="Lumbsch H.T."/>
            <person name="Grewe F."/>
        </authorList>
    </citation>
    <scope>NUCLEOTIDE SEQUENCE [LARGE SCALE GENOMIC DNA]</scope>
    <source>
        <strain evidence="13 14">Mercado 3170</strain>
    </source>
</reference>
<keyword evidence="10" id="KW-0539">Nucleus</keyword>
<dbReference type="Gene3D" id="2.130.10.10">
    <property type="entry name" value="YVTN repeat-like/Quinoprotein amine dehydrogenase"/>
    <property type="match status" value="4"/>
</dbReference>
<dbReference type="EMBL" id="JBEFKJ010000046">
    <property type="protein sequence ID" value="KAL2037005.1"/>
    <property type="molecule type" value="Genomic_DNA"/>
</dbReference>
<dbReference type="PRINTS" id="PR00320">
    <property type="entry name" value="GPROTEINBRPT"/>
</dbReference>
<dbReference type="InterPro" id="IPR015943">
    <property type="entry name" value="WD40/YVTN_repeat-like_dom_sf"/>
</dbReference>
<evidence type="ECO:0000256" key="3">
    <source>
        <dbReference type="ARBA" id="ARBA00005043"/>
    </source>
</evidence>
<dbReference type="Pfam" id="PF00400">
    <property type="entry name" value="WD40"/>
    <property type="match status" value="7"/>
</dbReference>
<keyword evidence="14" id="KW-1185">Reference proteome</keyword>
<evidence type="ECO:0000313" key="14">
    <source>
        <dbReference type="Proteomes" id="UP001590950"/>
    </source>
</evidence>
<feature type="repeat" description="WD" evidence="11">
    <location>
        <begin position="696"/>
        <end position="731"/>
    </location>
</feature>
<evidence type="ECO:0000256" key="7">
    <source>
        <dbReference type="ARBA" id="ARBA00022574"/>
    </source>
</evidence>
<feature type="repeat" description="WD" evidence="11">
    <location>
        <begin position="324"/>
        <end position="360"/>
    </location>
</feature>
<keyword evidence="7 11" id="KW-0853">WD repeat</keyword>
<proteinExistence type="inferred from homology"/>
<evidence type="ECO:0000256" key="9">
    <source>
        <dbReference type="ARBA" id="ARBA00022737"/>
    </source>
</evidence>
<sequence length="850" mass="93252">MLFLPPSAPDWQTRPESGQNPKPVPLQAILLSNRRILSMVDFHHEYIAVGGNRHPSAADWDPLSGLLAFGADSNVATWLPSDQQNQGVRSLLRGHTDHVNAVRFFPAAQGQPQIILSGSTDKTVRIWQAQSTSSLRFNSVATLEGHSSSINRLGVFHDGDIIVSGSADSTIKIWRLNVRGDGIDTELLQSIETNPRFFPLALALHKLPTAEDLVLAAAGTKGSVQIYVASKGEKFLHQATLTGHEGWIRSLAITQENLSAGSDLLLASASQDKYIRLWRIINGRESPKTKEGDPLGAVEQSLSNKAHKLETSQKSYSITFEALLLGHEDWIYTISWHLQRDSLQLLSASADNSIAIWQLEVSSGIWVCTTRLGEISAQKGSTTATGSTGGFWIGLWGPGGETVVSLGRTGSWRLWNYDKGQARWIQGIGISGHTKLVADVAWSKDGSYLLSTGADQTTRLHAAWEHGGKRSWHEMARPQIHGYDLNCIDSISRTQIVSGADEKLLRVFDEPRATADLLDHLCGIQTSTQNNLPLAANIPVLGLSNKAVDITEDAEPQVNANVNGDEAATPLNYGQPSDVEHPPFEDQLARHTLWPEHEKLYGHGYEISAVAASYDGSLVATSCRASSLDHAVIRLYTSTDWRQIRPSLAAHSLTVTALCFSKDDRYLLSVGRDRQWAIFEKDIAVPERYRLKHANPKGHSRMILAACWAPIKAGRIFATAGRDKNVKIWSMYDAIVECIVTIMSPASFTAVDIFPQLLQDSLVIAVGTETGDLGLHIVKLPHWSIEQKHQLSTALQPAKFISKLSWRPWLAADVANGIEDQEPVLKDLHLAMASDDSSLRLFAIIGLLEN</sequence>
<evidence type="ECO:0000256" key="2">
    <source>
        <dbReference type="ARBA" id="ARBA00004496"/>
    </source>
</evidence>